<name>A0A151T3S5_CAJCA</name>
<feature type="domain" description="Endonuclease/exonuclease/phosphatase" evidence="7">
    <location>
        <begin position="4"/>
        <end position="201"/>
    </location>
</feature>
<comment type="similarity">
    <text evidence="1">Belongs to the DNA repair enzymes AP/ExoA family.</text>
</comment>
<dbReference type="OMA" id="IADIECE"/>
<dbReference type="InterPro" id="IPR005135">
    <property type="entry name" value="Endo/exonuclease/phosphatase"/>
</dbReference>
<dbReference type="InterPro" id="IPR036691">
    <property type="entry name" value="Endo/exonu/phosph_ase_sf"/>
</dbReference>
<dbReference type="GO" id="GO:0008081">
    <property type="term" value="F:phosphoric diester hydrolase activity"/>
    <property type="evidence" value="ECO:0007669"/>
    <property type="project" value="TreeGrafter"/>
</dbReference>
<dbReference type="InterPro" id="IPR004808">
    <property type="entry name" value="AP_endonuc_1"/>
</dbReference>
<comment type="cofactor">
    <cofactor evidence="5">
        <name>Mg(2+)</name>
        <dbReference type="ChEBI" id="CHEBI:18420"/>
    </cofactor>
    <cofactor evidence="5">
        <name>Mn(2+)</name>
        <dbReference type="ChEBI" id="CHEBI:29035"/>
    </cofactor>
    <text evidence="5">Probably binds two magnesium or manganese ions per subunit.</text>
</comment>
<feature type="binding site" evidence="5">
    <location>
        <position position="36"/>
    </location>
    <ligand>
        <name>Mg(2+)</name>
        <dbReference type="ChEBI" id="CHEBI:18420"/>
        <label>1</label>
    </ligand>
</feature>
<dbReference type="Gene3D" id="3.60.10.10">
    <property type="entry name" value="Endonuclease/exonuclease/phosphatase"/>
    <property type="match status" value="1"/>
</dbReference>
<evidence type="ECO:0000256" key="6">
    <source>
        <dbReference type="PIRSR" id="PIRSR604808-3"/>
    </source>
</evidence>
<feature type="binding site" evidence="5">
    <location>
        <position position="142"/>
    </location>
    <ligand>
        <name>Mg(2+)</name>
        <dbReference type="ChEBI" id="CHEBI:18420"/>
        <label>1</label>
    </ligand>
</feature>
<feature type="binding site" evidence="5">
    <location>
        <position position="144"/>
    </location>
    <ligand>
        <name>Mg(2+)</name>
        <dbReference type="ChEBI" id="CHEBI:18420"/>
        <label>1</label>
    </ligand>
</feature>
<dbReference type="SUPFAM" id="SSF56219">
    <property type="entry name" value="DNase I-like"/>
    <property type="match status" value="1"/>
</dbReference>
<sequence length="224" mass="25883">MKFLTLNVRGLGGRLKKWEVRKLIKVHKPWLFCIQETKMEVVSRRLCESLWSHEDVGWFSKPAVGHSGGLLILWDKSKFVLSEFFMGTHYIGVVGCLVGESQKVSVVNVYAPCDLEGKKGCWRELIQVIEARGGDRWCVVGDFNAIRCEEERKGVRGFDRREEMRLFSDFVNSSGLLDLQMFGRQFTWFRNDGKTMSRLDWYLVFVDFASSREGLKILTLSLVL</sequence>
<evidence type="ECO:0000256" key="5">
    <source>
        <dbReference type="PIRSR" id="PIRSR604808-2"/>
    </source>
</evidence>
<evidence type="ECO:0000256" key="4">
    <source>
        <dbReference type="ARBA" id="ARBA00022842"/>
    </source>
</evidence>
<feature type="site" description="Transition state stabilizer" evidence="6">
    <location>
        <position position="144"/>
    </location>
</feature>
<dbReference type="PANTHER" id="PTHR22748">
    <property type="entry name" value="AP ENDONUCLEASE"/>
    <property type="match status" value="1"/>
</dbReference>
<evidence type="ECO:0000313" key="9">
    <source>
        <dbReference type="Proteomes" id="UP000075243"/>
    </source>
</evidence>
<evidence type="ECO:0000256" key="2">
    <source>
        <dbReference type="ARBA" id="ARBA00022723"/>
    </source>
</evidence>
<gene>
    <name evidence="8" type="ORF">KK1_016198</name>
</gene>
<protein>
    <recommendedName>
        <fullName evidence="7">Endonuclease/exonuclease/phosphatase domain-containing protein</fullName>
    </recommendedName>
</protein>
<evidence type="ECO:0000256" key="1">
    <source>
        <dbReference type="ARBA" id="ARBA00007092"/>
    </source>
</evidence>
<dbReference type="AlphaFoldDB" id="A0A151T3S5"/>
<dbReference type="EMBL" id="CM003610">
    <property type="protein sequence ID" value="KYP61690.1"/>
    <property type="molecule type" value="Genomic_DNA"/>
</dbReference>
<accession>A0A151T3S5</accession>
<keyword evidence="5" id="KW-0464">Manganese</keyword>
<organism evidence="8 9">
    <name type="scientific">Cajanus cajan</name>
    <name type="common">Pigeon pea</name>
    <name type="synonym">Cajanus indicus</name>
    <dbReference type="NCBI Taxonomy" id="3821"/>
    <lineage>
        <taxon>Eukaryota</taxon>
        <taxon>Viridiplantae</taxon>
        <taxon>Streptophyta</taxon>
        <taxon>Embryophyta</taxon>
        <taxon>Tracheophyta</taxon>
        <taxon>Spermatophyta</taxon>
        <taxon>Magnoliopsida</taxon>
        <taxon>eudicotyledons</taxon>
        <taxon>Gunneridae</taxon>
        <taxon>Pentapetalae</taxon>
        <taxon>rosids</taxon>
        <taxon>fabids</taxon>
        <taxon>Fabales</taxon>
        <taxon>Fabaceae</taxon>
        <taxon>Papilionoideae</taxon>
        <taxon>50 kb inversion clade</taxon>
        <taxon>NPAAA clade</taxon>
        <taxon>indigoferoid/millettioid clade</taxon>
        <taxon>Phaseoleae</taxon>
        <taxon>Cajanus</taxon>
    </lineage>
</organism>
<feature type="binding site" evidence="5">
    <location>
        <position position="7"/>
    </location>
    <ligand>
        <name>Mg(2+)</name>
        <dbReference type="ChEBI" id="CHEBI:18420"/>
        <label>1</label>
    </ligand>
</feature>
<proteinExistence type="inferred from homology"/>
<evidence type="ECO:0000256" key="3">
    <source>
        <dbReference type="ARBA" id="ARBA00022801"/>
    </source>
</evidence>
<evidence type="ECO:0000313" key="8">
    <source>
        <dbReference type="EMBL" id="KYP61690.1"/>
    </source>
</evidence>
<dbReference type="Gramene" id="C.cajan_15736.t">
    <property type="protein sequence ID" value="C.cajan_15736.t.cds1"/>
    <property type="gene ID" value="C.cajan_15736"/>
</dbReference>
<dbReference type="GO" id="GO:0003906">
    <property type="term" value="F:DNA-(apurinic or apyrimidinic site) endonuclease activity"/>
    <property type="evidence" value="ECO:0007669"/>
    <property type="project" value="TreeGrafter"/>
</dbReference>
<keyword evidence="2 5" id="KW-0479">Metal-binding</keyword>
<dbReference type="PANTHER" id="PTHR22748:SF11">
    <property type="entry name" value="OS07G0184032 PROTEIN"/>
    <property type="match status" value="1"/>
</dbReference>
<dbReference type="GO" id="GO:0046872">
    <property type="term" value="F:metal ion binding"/>
    <property type="evidence" value="ECO:0007669"/>
    <property type="project" value="UniProtKB-KW"/>
</dbReference>
<dbReference type="Pfam" id="PF03372">
    <property type="entry name" value="Exo_endo_phos"/>
    <property type="match status" value="1"/>
</dbReference>
<dbReference type="Proteomes" id="UP000075243">
    <property type="component" value="Chromosome 8"/>
</dbReference>
<dbReference type="GO" id="GO:0005634">
    <property type="term" value="C:nucleus"/>
    <property type="evidence" value="ECO:0007669"/>
    <property type="project" value="TreeGrafter"/>
</dbReference>
<dbReference type="STRING" id="3821.A0A151T3S5"/>
<reference evidence="8 9" key="1">
    <citation type="journal article" date="2012" name="Nat. Biotechnol.">
        <title>Draft genome sequence of pigeonpea (Cajanus cajan), an orphan legume crop of resource-poor farmers.</title>
        <authorList>
            <person name="Varshney R.K."/>
            <person name="Chen W."/>
            <person name="Li Y."/>
            <person name="Bharti A.K."/>
            <person name="Saxena R.K."/>
            <person name="Schlueter J.A."/>
            <person name="Donoghue M.T."/>
            <person name="Azam S."/>
            <person name="Fan G."/>
            <person name="Whaley A.M."/>
            <person name="Farmer A.D."/>
            <person name="Sheridan J."/>
            <person name="Iwata A."/>
            <person name="Tuteja R."/>
            <person name="Penmetsa R.V."/>
            <person name="Wu W."/>
            <person name="Upadhyaya H.D."/>
            <person name="Yang S.P."/>
            <person name="Shah T."/>
            <person name="Saxena K.B."/>
            <person name="Michael T."/>
            <person name="McCombie W.R."/>
            <person name="Yang B."/>
            <person name="Zhang G."/>
            <person name="Yang H."/>
            <person name="Wang J."/>
            <person name="Spillane C."/>
            <person name="Cook D.R."/>
            <person name="May G.D."/>
            <person name="Xu X."/>
            <person name="Jackson S.A."/>
        </authorList>
    </citation>
    <scope>NUCLEOTIDE SEQUENCE [LARGE SCALE GENOMIC DNA]</scope>
    <source>
        <strain evidence="9">cv. Asha</strain>
    </source>
</reference>
<keyword evidence="3" id="KW-0378">Hydrolase</keyword>
<dbReference type="GO" id="GO:0006284">
    <property type="term" value="P:base-excision repair"/>
    <property type="evidence" value="ECO:0007669"/>
    <property type="project" value="TreeGrafter"/>
</dbReference>
<keyword evidence="9" id="KW-1185">Reference proteome</keyword>
<dbReference type="GO" id="GO:0008311">
    <property type="term" value="F:double-stranded DNA 3'-5' DNA exonuclease activity"/>
    <property type="evidence" value="ECO:0007669"/>
    <property type="project" value="TreeGrafter"/>
</dbReference>
<keyword evidence="4 5" id="KW-0460">Magnesium</keyword>
<evidence type="ECO:0000259" key="7">
    <source>
        <dbReference type="Pfam" id="PF03372"/>
    </source>
</evidence>